<keyword evidence="3" id="KW-1185">Reference proteome</keyword>
<dbReference type="OrthoDB" id="746946at2759"/>
<dbReference type="PANTHER" id="PTHR37213:SF1">
    <property type="entry name" value="SUBTILISIN-LIKE PROTEASE"/>
    <property type="match status" value="1"/>
</dbReference>
<dbReference type="PANTHER" id="PTHR37213">
    <property type="entry name" value="SUBTILISIN-LIKE PROTEASE"/>
    <property type="match status" value="1"/>
</dbReference>
<protein>
    <recommendedName>
        <fullName evidence="4">Kelch repeat-containing protein</fullName>
    </recommendedName>
</protein>
<dbReference type="Pfam" id="PF01344">
    <property type="entry name" value="Kelch_1"/>
    <property type="match status" value="2"/>
</dbReference>
<accession>A0A835LS22</accession>
<dbReference type="InterPro" id="IPR006652">
    <property type="entry name" value="Kelch_1"/>
</dbReference>
<comment type="caution">
    <text evidence="2">The sequence shown here is derived from an EMBL/GenBank/DDBJ whole genome shotgun (WGS) entry which is preliminary data.</text>
</comment>
<sequence length="198" mass="22405">MSSNWRRTVGNIRSFIGNSTGGLRGGSNLASWSVAGTLAYFLWVKPSQNLKREQQLDPNRYIEKRKPIPDPQETVDRGEELIFILGGYDRNSFLSAVDCYSPSKDIVRSLQPMSAIRSQAAVAALDGHIYIFGGGNRDLWYDTEKGEPCFEQQQDEEDCRHLTDNNVNPEKGHGGEEKEEEEEEEEEAKRISNIINHN</sequence>
<organism evidence="2 3">
    <name type="scientific">Coptis chinensis</name>
    <dbReference type="NCBI Taxonomy" id="261450"/>
    <lineage>
        <taxon>Eukaryota</taxon>
        <taxon>Viridiplantae</taxon>
        <taxon>Streptophyta</taxon>
        <taxon>Embryophyta</taxon>
        <taxon>Tracheophyta</taxon>
        <taxon>Spermatophyta</taxon>
        <taxon>Magnoliopsida</taxon>
        <taxon>Ranunculales</taxon>
        <taxon>Ranunculaceae</taxon>
        <taxon>Coptidoideae</taxon>
        <taxon>Coptis</taxon>
    </lineage>
</organism>
<evidence type="ECO:0008006" key="4">
    <source>
        <dbReference type="Google" id="ProtNLM"/>
    </source>
</evidence>
<dbReference type="SUPFAM" id="SSF117281">
    <property type="entry name" value="Kelch motif"/>
    <property type="match status" value="1"/>
</dbReference>
<feature type="region of interest" description="Disordered" evidence="1">
    <location>
        <begin position="153"/>
        <end position="198"/>
    </location>
</feature>
<dbReference type="EMBL" id="JADFTS010000006">
    <property type="protein sequence ID" value="KAF9601374.1"/>
    <property type="molecule type" value="Genomic_DNA"/>
</dbReference>
<dbReference type="SMART" id="SM00612">
    <property type="entry name" value="Kelch"/>
    <property type="match status" value="1"/>
</dbReference>
<dbReference type="Proteomes" id="UP000631114">
    <property type="component" value="Unassembled WGS sequence"/>
</dbReference>
<evidence type="ECO:0000313" key="3">
    <source>
        <dbReference type="Proteomes" id="UP000631114"/>
    </source>
</evidence>
<proteinExistence type="predicted"/>
<dbReference type="InterPro" id="IPR015915">
    <property type="entry name" value="Kelch-typ_b-propeller"/>
</dbReference>
<feature type="compositionally biased region" description="Acidic residues" evidence="1">
    <location>
        <begin position="177"/>
        <end position="186"/>
    </location>
</feature>
<dbReference type="AlphaFoldDB" id="A0A835LS22"/>
<reference evidence="2 3" key="1">
    <citation type="submission" date="2020-10" db="EMBL/GenBank/DDBJ databases">
        <title>The Coptis chinensis genome and diversification of protoberbering-type alkaloids.</title>
        <authorList>
            <person name="Wang B."/>
            <person name="Shu S."/>
            <person name="Song C."/>
            <person name="Liu Y."/>
        </authorList>
    </citation>
    <scope>NUCLEOTIDE SEQUENCE [LARGE SCALE GENOMIC DNA]</scope>
    <source>
        <strain evidence="2">HL-2020</strain>
        <tissue evidence="2">Leaf</tissue>
    </source>
</reference>
<dbReference type="Gene3D" id="2.120.10.80">
    <property type="entry name" value="Kelch-type beta propeller"/>
    <property type="match status" value="1"/>
</dbReference>
<gene>
    <name evidence="2" type="ORF">IFM89_019106</name>
</gene>
<evidence type="ECO:0000313" key="2">
    <source>
        <dbReference type="EMBL" id="KAF9601374.1"/>
    </source>
</evidence>
<evidence type="ECO:0000256" key="1">
    <source>
        <dbReference type="SAM" id="MobiDB-lite"/>
    </source>
</evidence>
<name>A0A835LS22_9MAGN</name>